<comment type="caution">
    <text evidence="3">The sequence shown here is derived from an EMBL/GenBank/DDBJ whole genome shotgun (WGS) entry which is preliminary data.</text>
</comment>
<feature type="compositionally biased region" description="Low complexity" evidence="1">
    <location>
        <begin position="56"/>
        <end position="69"/>
    </location>
</feature>
<feature type="region of interest" description="Disordered" evidence="1">
    <location>
        <begin position="429"/>
        <end position="504"/>
    </location>
</feature>
<feature type="compositionally biased region" description="Polar residues" evidence="1">
    <location>
        <begin position="474"/>
        <end position="491"/>
    </location>
</feature>
<dbReference type="InterPro" id="IPR001202">
    <property type="entry name" value="WW_dom"/>
</dbReference>
<feature type="compositionally biased region" description="Polar residues" evidence="1">
    <location>
        <begin position="103"/>
        <end position="135"/>
    </location>
</feature>
<feature type="compositionally biased region" description="Polar residues" evidence="1">
    <location>
        <begin position="348"/>
        <end position="357"/>
    </location>
</feature>
<dbReference type="SUPFAM" id="SSF51045">
    <property type="entry name" value="WW domain"/>
    <property type="match status" value="1"/>
</dbReference>
<feature type="region of interest" description="Disordered" evidence="1">
    <location>
        <begin position="41"/>
        <end position="84"/>
    </location>
</feature>
<dbReference type="PROSITE" id="PS50020">
    <property type="entry name" value="WW_DOMAIN_2"/>
    <property type="match status" value="1"/>
</dbReference>
<accession>A0A9W9P7G6</accession>
<evidence type="ECO:0000313" key="3">
    <source>
        <dbReference type="EMBL" id="KAJ5239401.1"/>
    </source>
</evidence>
<feature type="compositionally biased region" description="Polar residues" evidence="1">
    <location>
        <begin position="326"/>
        <end position="340"/>
    </location>
</feature>
<keyword evidence="4" id="KW-1185">Reference proteome</keyword>
<dbReference type="PROSITE" id="PS01159">
    <property type="entry name" value="WW_DOMAIN_1"/>
    <property type="match status" value="1"/>
</dbReference>
<evidence type="ECO:0000256" key="1">
    <source>
        <dbReference type="SAM" id="MobiDB-lite"/>
    </source>
</evidence>
<dbReference type="AlphaFoldDB" id="A0A9W9P7G6"/>
<reference evidence="3" key="2">
    <citation type="journal article" date="2023" name="IMA Fungus">
        <title>Comparative genomic study of the Penicillium genus elucidates a diverse pangenome and 15 lateral gene transfer events.</title>
        <authorList>
            <person name="Petersen C."/>
            <person name="Sorensen T."/>
            <person name="Nielsen M.R."/>
            <person name="Sondergaard T.E."/>
            <person name="Sorensen J.L."/>
            <person name="Fitzpatrick D.A."/>
            <person name="Frisvad J.C."/>
            <person name="Nielsen K.L."/>
        </authorList>
    </citation>
    <scope>NUCLEOTIDE SEQUENCE</scope>
    <source>
        <strain evidence="3">IBT 19713</strain>
    </source>
</reference>
<reference evidence="3" key="1">
    <citation type="submission" date="2022-11" db="EMBL/GenBank/DDBJ databases">
        <authorList>
            <person name="Petersen C."/>
        </authorList>
    </citation>
    <scope>NUCLEOTIDE SEQUENCE</scope>
    <source>
        <strain evidence="3">IBT 19713</strain>
    </source>
</reference>
<dbReference type="GeneID" id="83200620"/>
<dbReference type="Proteomes" id="UP001150941">
    <property type="component" value="Unassembled WGS sequence"/>
</dbReference>
<dbReference type="Gene3D" id="2.20.70.10">
    <property type="match status" value="1"/>
</dbReference>
<feature type="domain" description="WW" evidence="2">
    <location>
        <begin position="17"/>
        <end position="51"/>
    </location>
</feature>
<name>A0A9W9P7G6_9EURO</name>
<gene>
    <name evidence="3" type="ORF">N7468_004020</name>
</gene>
<feature type="region of interest" description="Disordered" evidence="1">
    <location>
        <begin position="1"/>
        <end position="24"/>
    </location>
</feature>
<feature type="region of interest" description="Disordered" evidence="1">
    <location>
        <begin position="258"/>
        <end position="303"/>
    </location>
</feature>
<organism evidence="3 4">
    <name type="scientific">Penicillium chermesinum</name>
    <dbReference type="NCBI Taxonomy" id="63820"/>
    <lineage>
        <taxon>Eukaryota</taxon>
        <taxon>Fungi</taxon>
        <taxon>Dikarya</taxon>
        <taxon>Ascomycota</taxon>
        <taxon>Pezizomycotina</taxon>
        <taxon>Eurotiomycetes</taxon>
        <taxon>Eurotiomycetidae</taxon>
        <taxon>Eurotiales</taxon>
        <taxon>Aspergillaceae</taxon>
        <taxon>Penicillium</taxon>
    </lineage>
</organism>
<feature type="compositionally biased region" description="Polar residues" evidence="1">
    <location>
        <begin position="258"/>
        <end position="294"/>
    </location>
</feature>
<dbReference type="InterPro" id="IPR036020">
    <property type="entry name" value="WW_dom_sf"/>
</dbReference>
<feature type="region of interest" description="Disordered" evidence="1">
    <location>
        <begin position="96"/>
        <end position="163"/>
    </location>
</feature>
<dbReference type="EMBL" id="JAPQKS010000003">
    <property type="protein sequence ID" value="KAJ5239401.1"/>
    <property type="molecule type" value="Genomic_DNA"/>
</dbReference>
<feature type="region of interest" description="Disordered" evidence="1">
    <location>
        <begin position="177"/>
        <end position="239"/>
    </location>
</feature>
<sequence length="504" mass="54331">MPQDEPADTAGPSSPPPRLPEGWLPQWEGVQRKWYYVQRATGKSQWEIPTEPVILTPSTTPTSIGTGPSQAPPSRPSTNSPQVSLVRKTLAEKIEAAVEKSRASSSLDAQLNEHSGNPISGPSGATNWYPGNTGHNIGPGFPPRDGSGRGGYVPSLHPESSLGNHLADSAAYYPSHHQTHNANHLASPWSHVPNPHAQPAGGYMQQNEQHQGPFRGNPADPLQSRYISEFPPSHLTSGHSQILGIGAQVPQPQWQLEQKNYPGTSQPRNATAGIGSSNPSQDYYNPYSTPQASSDHALRPSQASNAAFHAAEFGIKQGLSQAPRESYSTSQLANSTNQHHPSGIPMSRSHSYQSSNGFPREGASAYGAIGDRPYNGYPTQTVTPQTQYPAMHMARTESGTGFSSMVFPRTSDSHGAHYYQDPIIQTGIHQYAPPKPQQGHVTHANDFSGVVYPSTEDHMEQQHEPPGTGPSRPRTASSHPQFVSGPWASSTPPQPAQQPQARYD</sequence>
<dbReference type="RefSeq" id="XP_058332320.1">
    <property type="nucleotide sequence ID" value="XM_058473317.1"/>
</dbReference>
<feature type="region of interest" description="Disordered" evidence="1">
    <location>
        <begin position="320"/>
        <end position="383"/>
    </location>
</feature>
<protein>
    <recommendedName>
        <fullName evidence="2">WW domain-containing protein</fullName>
    </recommendedName>
</protein>
<dbReference type="OrthoDB" id="2367685at2759"/>
<proteinExistence type="predicted"/>
<evidence type="ECO:0000313" key="4">
    <source>
        <dbReference type="Proteomes" id="UP001150941"/>
    </source>
</evidence>
<evidence type="ECO:0000259" key="2">
    <source>
        <dbReference type="PROSITE" id="PS50020"/>
    </source>
</evidence>